<dbReference type="Proteomes" id="UP000191112">
    <property type="component" value="Unassembled WGS sequence"/>
</dbReference>
<dbReference type="PROSITE" id="PS51257">
    <property type="entry name" value="PROKAR_LIPOPROTEIN"/>
    <property type="match status" value="1"/>
</dbReference>
<feature type="chain" id="PRO_5011962032" description="DUF4251 domain-containing protein" evidence="1">
    <location>
        <begin position="30"/>
        <end position="184"/>
    </location>
</feature>
<reference evidence="2 3" key="1">
    <citation type="submission" date="2017-02" db="EMBL/GenBank/DDBJ databases">
        <authorList>
            <person name="Peterson S.W."/>
        </authorList>
    </citation>
    <scope>NUCLEOTIDE SEQUENCE [LARGE SCALE GENOMIC DNA]</scope>
    <source>
        <strain evidence="2 3">DSM 22323</strain>
    </source>
</reference>
<dbReference type="STRING" id="619805.SAMN05660477_02361"/>
<proteinExistence type="predicted"/>
<sequence length="184" mass="20612">MLYSQQKLIMKKFNLIIFCLALLSLSSCSTQNYMETTAVNSAVEKAEFTFNAKSALPTNLDVINVMNSIPGATSSRVTNLDSGYGFDLKSDKLEVTLPYFGRLYNASYGDLNKNSFRFESKDFRVSKTQNKKGNWVVTINVNDQSNTPTFILEVFKNGSAFLSINANDRQPISYDGYISNLNTK</sequence>
<feature type="signal peptide" evidence="1">
    <location>
        <begin position="1"/>
        <end position="29"/>
    </location>
</feature>
<keyword evidence="3" id="KW-1185">Reference proteome</keyword>
<dbReference type="Pfam" id="PF14059">
    <property type="entry name" value="DUF4251"/>
    <property type="match status" value="1"/>
</dbReference>
<evidence type="ECO:0000256" key="1">
    <source>
        <dbReference type="SAM" id="SignalP"/>
    </source>
</evidence>
<dbReference type="InterPro" id="IPR025347">
    <property type="entry name" value="DUF4251"/>
</dbReference>
<evidence type="ECO:0000313" key="2">
    <source>
        <dbReference type="EMBL" id="SKC00403.1"/>
    </source>
</evidence>
<dbReference type="Gene3D" id="2.40.128.410">
    <property type="match status" value="1"/>
</dbReference>
<gene>
    <name evidence="2" type="ORF">SAMN05660477_02361</name>
</gene>
<accession>A0A1T5FW40</accession>
<dbReference type="AlphaFoldDB" id="A0A1T5FW40"/>
<evidence type="ECO:0000313" key="3">
    <source>
        <dbReference type="Proteomes" id="UP000191112"/>
    </source>
</evidence>
<protein>
    <recommendedName>
        <fullName evidence="4">DUF4251 domain-containing protein</fullName>
    </recommendedName>
</protein>
<evidence type="ECO:0008006" key="4">
    <source>
        <dbReference type="Google" id="ProtNLM"/>
    </source>
</evidence>
<dbReference type="EMBL" id="FUYZ01000008">
    <property type="protein sequence ID" value="SKC00403.1"/>
    <property type="molecule type" value="Genomic_DNA"/>
</dbReference>
<name>A0A1T5FW40_9FLAO</name>
<keyword evidence="1" id="KW-0732">Signal</keyword>
<organism evidence="2 3">
    <name type="scientific">Soonwooa buanensis</name>
    <dbReference type="NCBI Taxonomy" id="619805"/>
    <lineage>
        <taxon>Bacteria</taxon>
        <taxon>Pseudomonadati</taxon>
        <taxon>Bacteroidota</taxon>
        <taxon>Flavobacteriia</taxon>
        <taxon>Flavobacteriales</taxon>
        <taxon>Weeksellaceae</taxon>
        <taxon>Chryseobacterium group</taxon>
        <taxon>Soonwooa</taxon>
    </lineage>
</organism>